<organism evidence="2 3">
    <name type="scientific">Streptomyces macrolidinus</name>
    <dbReference type="NCBI Taxonomy" id="2952607"/>
    <lineage>
        <taxon>Bacteria</taxon>
        <taxon>Bacillati</taxon>
        <taxon>Actinomycetota</taxon>
        <taxon>Actinomycetes</taxon>
        <taxon>Kitasatosporales</taxon>
        <taxon>Streptomycetaceae</taxon>
        <taxon>Streptomyces</taxon>
    </lineage>
</organism>
<reference evidence="2 3" key="1">
    <citation type="submission" date="2022-05" db="EMBL/GenBank/DDBJ databases">
        <title>Streptomyces sp. nov. RY43-2 isolated from soil of a peat swamp forest.</title>
        <authorList>
            <person name="Kanchanasin P."/>
            <person name="Tanasupawat S."/>
            <person name="Phongsopitanun W."/>
        </authorList>
    </citation>
    <scope>NUCLEOTIDE SEQUENCE [LARGE SCALE GENOMIC DNA]</scope>
    <source>
        <strain evidence="2 3">RY43-2</strain>
    </source>
</reference>
<evidence type="ECO:0000313" key="2">
    <source>
        <dbReference type="EMBL" id="MCN9243176.1"/>
    </source>
</evidence>
<protein>
    <recommendedName>
        <fullName evidence="4">Secreted protein</fullName>
    </recommendedName>
</protein>
<feature type="chain" id="PRO_5046702605" description="Secreted protein" evidence="1">
    <location>
        <begin position="38"/>
        <end position="114"/>
    </location>
</feature>
<evidence type="ECO:0000313" key="3">
    <source>
        <dbReference type="Proteomes" id="UP001523219"/>
    </source>
</evidence>
<feature type="signal peptide" evidence="1">
    <location>
        <begin position="1"/>
        <end position="37"/>
    </location>
</feature>
<proteinExistence type="predicted"/>
<keyword evidence="3" id="KW-1185">Reference proteome</keyword>
<name>A0ABT0ZI06_9ACTN</name>
<dbReference type="Proteomes" id="UP001523219">
    <property type="component" value="Unassembled WGS sequence"/>
</dbReference>
<sequence>MSPAPQYPRRTAQRHAWLRVLLVLGALLFAAGAPAEAAGGERIAPSTTQTCDAEHDVLTTLRPASLPGHRTLAPLRPMPRPHAWPSAPDPLLPAPVSPPYSGTLYALRTVVLLC</sequence>
<keyword evidence="1" id="KW-0732">Signal</keyword>
<dbReference type="EMBL" id="JAMWMR010000019">
    <property type="protein sequence ID" value="MCN9243176.1"/>
    <property type="molecule type" value="Genomic_DNA"/>
</dbReference>
<dbReference type="RefSeq" id="WP_252426545.1">
    <property type="nucleotide sequence ID" value="NZ_JAMWMR010000019.1"/>
</dbReference>
<comment type="caution">
    <text evidence="2">The sequence shown here is derived from an EMBL/GenBank/DDBJ whole genome shotgun (WGS) entry which is preliminary data.</text>
</comment>
<evidence type="ECO:0008006" key="4">
    <source>
        <dbReference type="Google" id="ProtNLM"/>
    </source>
</evidence>
<evidence type="ECO:0000256" key="1">
    <source>
        <dbReference type="SAM" id="SignalP"/>
    </source>
</evidence>
<gene>
    <name evidence="2" type="ORF">NGF19_20660</name>
</gene>
<accession>A0ABT0ZI06</accession>